<evidence type="ECO:0000256" key="2">
    <source>
        <dbReference type="ARBA" id="ARBA00012588"/>
    </source>
</evidence>
<dbReference type="SUPFAM" id="SSF53756">
    <property type="entry name" value="UDP-Glycosyltransferase/glycogen phosphorylase"/>
    <property type="match status" value="1"/>
</dbReference>
<dbReference type="Pfam" id="PF08323">
    <property type="entry name" value="Glyco_transf_5"/>
    <property type="match status" value="1"/>
</dbReference>
<dbReference type="Pfam" id="PF00534">
    <property type="entry name" value="Glycos_transf_1"/>
    <property type="match status" value="1"/>
</dbReference>
<evidence type="ECO:0000259" key="5">
    <source>
        <dbReference type="Pfam" id="PF00534"/>
    </source>
</evidence>
<keyword evidence="3" id="KW-0328">Glycosyltransferase</keyword>
<dbReference type="Gene3D" id="3.40.50.2000">
    <property type="entry name" value="Glycogen Phosphorylase B"/>
    <property type="match status" value="2"/>
</dbReference>
<feature type="domain" description="Glycosyl transferase family 1" evidence="5">
    <location>
        <begin position="325"/>
        <end position="495"/>
    </location>
</feature>
<keyword evidence="4" id="KW-0808">Transferase</keyword>
<reference evidence="8" key="1">
    <citation type="journal article" date="2019" name="Int. J. Syst. Evol. Microbiol.">
        <title>The Global Catalogue of Microorganisms (GCM) 10K type strain sequencing project: providing services to taxonomists for standard genome sequencing and annotation.</title>
        <authorList>
            <consortium name="The Broad Institute Genomics Platform"/>
            <consortium name="The Broad Institute Genome Sequencing Center for Infectious Disease"/>
            <person name="Wu L."/>
            <person name="Ma J."/>
        </authorList>
    </citation>
    <scope>NUCLEOTIDE SEQUENCE [LARGE SCALE GENOMIC DNA]</scope>
    <source>
        <strain evidence="8">JCM 16082</strain>
    </source>
</reference>
<comment type="catalytic activity">
    <reaction evidence="1">
        <text>[(1-&gt;4)-alpha-D-glucosyl](n) + ADP-alpha-D-glucose = [(1-&gt;4)-alpha-D-glucosyl](n+1) + ADP + H(+)</text>
        <dbReference type="Rhea" id="RHEA:18189"/>
        <dbReference type="Rhea" id="RHEA-COMP:9584"/>
        <dbReference type="Rhea" id="RHEA-COMP:9587"/>
        <dbReference type="ChEBI" id="CHEBI:15378"/>
        <dbReference type="ChEBI" id="CHEBI:15444"/>
        <dbReference type="ChEBI" id="CHEBI:57498"/>
        <dbReference type="ChEBI" id="CHEBI:456216"/>
        <dbReference type="EC" id="2.4.1.21"/>
    </reaction>
</comment>
<dbReference type="InterPro" id="IPR001296">
    <property type="entry name" value="Glyco_trans_1"/>
</dbReference>
<dbReference type="EMBL" id="BAAAFG010000002">
    <property type="protein sequence ID" value="GAA0871182.1"/>
    <property type="molecule type" value="Genomic_DNA"/>
</dbReference>
<dbReference type="Proteomes" id="UP001500507">
    <property type="component" value="Unassembled WGS sequence"/>
</dbReference>
<protein>
    <recommendedName>
        <fullName evidence="2">starch synthase</fullName>
        <ecNumber evidence="2">2.4.1.21</ecNumber>
    </recommendedName>
</protein>
<evidence type="ECO:0000256" key="1">
    <source>
        <dbReference type="ARBA" id="ARBA00001478"/>
    </source>
</evidence>
<dbReference type="PANTHER" id="PTHR45825:SF11">
    <property type="entry name" value="ALPHA AMYLASE DOMAIN-CONTAINING PROTEIN"/>
    <property type="match status" value="1"/>
</dbReference>
<comment type="caution">
    <text evidence="7">The sequence shown here is derived from an EMBL/GenBank/DDBJ whole genome shotgun (WGS) entry which is preliminary data.</text>
</comment>
<proteinExistence type="predicted"/>
<dbReference type="EC" id="2.4.1.21" evidence="2"/>
<gene>
    <name evidence="7" type="ORF">GCM10009117_03280</name>
</gene>
<dbReference type="InterPro" id="IPR013534">
    <property type="entry name" value="Starch_synth_cat_dom"/>
</dbReference>
<accession>A0ABP3XQA8</accession>
<evidence type="ECO:0000313" key="8">
    <source>
        <dbReference type="Proteomes" id="UP001500507"/>
    </source>
</evidence>
<dbReference type="RefSeq" id="WP_343762972.1">
    <property type="nucleotide sequence ID" value="NZ_BAAAFG010000002.1"/>
</dbReference>
<dbReference type="PANTHER" id="PTHR45825">
    <property type="entry name" value="GRANULE-BOUND STARCH SYNTHASE 1, CHLOROPLASTIC/AMYLOPLASTIC"/>
    <property type="match status" value="1"/>
</dbReference>
<evidence type="ECO:0000313" key="7">
    <source>
        <dbReference type="EMBL" id="GAA0871182.1"/>
    </source>
</evidence>
<keyword evidence="8" id="KW-1185">Reference proteome</keyword>
<feature type="domain" description="Starch synthase catalytic" evidence="6">
    <location>
        <begin position="6"/>
        <end position="261"/>
    </location>
</feature>
<evidence type="ECO:0000256" key="4">
    <source>
        <dbReference type="ARBA" id="ARBA00022679"/>
    </source>
</evidence>
<evidence type="ECO:0000256" key="3">
    <source>
        <dbReference type="ARBA" id="ARBA00022676"/>
    </source>
</evidence>
<sequence>MTSAKNILFLSAENDAIPDCKAGGMADVVRDVPRHIAKGGDQVAVMTPAYGRLHEHGTKVGELNFIYRGQREMAELYTVPGKKDVSGLTHYVIHHPWIASGNIAHIYQDDVDQPFYTDANTFSLFCIASAEAIKQGFFGKLDIIHLHDWHTTLLLFLKREHPEYAALKKIKFVFSIHNLSIQGIRPFEHNHSSLTAFYPTVEYGQKGYRDERYADCINLMALGVRYADKVHTVSPSYKENILIPSDPPRFIGGEGLEKDLQQAEADHRLFGILNGVNYTNFRKPKKGKVYENSLRAIFQWLQDPKKSYKAEFLAEMGNKILELQKNKPAFICTSIARLTPQKFYFFKEDPSLLTAMADKLREVNGVFMLLGTGDPAYEELFREYGKDRKTFIFINGQSEDLIDSLYLDADLYLMPSLFEPCGISQMLAMRNGVPCLVHRTGGLIDTVQHGENGFSFGGSGYEEAKEDFKVKFNETVDLFFNNKEEWKRIKKNAKNQRFDWESSVKKYYELLY</sequence>
<evidence type="ECO:0000259" key="6">
    <source>
        <dbReference type="Pfam" id="PF08323"/>
    </source>
</evidence>
<organism evidence="7 8">
    <name type="scientific">Gangjinia marincola</name>
    <dbReference type="NCBI Taxonomy" id="578463"/>
    <lineage>
        <taxon>Bacteria</taxon>
        <taxon>Pseudomonadati</taxon>
        <taxon>Bacteroidota</taxon>
        <taxon>Flavobacteriia</taxon>
        <taxon>Flavobacteriales</taxon>
        <taxon>Flavobacteriaceae</taxon>
        <taxon>Gangjinia</taxon>
    </lineage>
</organism>
<name>A0ABP3XQA8_9FLAO</name>